<gene>
    <name evidence="1" type="ORF">MSG28_001312</name>
</gene>
<comment type="caution">
    <text evidence="1">The sequence shown here is derived from an EMBL/GenBank/DDBJ whole genome shotgun (WGS) entry which is preliminary data.</text>
</comment>
<accession>A0ACC0KTR1</accession>
<name>A0ACC0KTR1_CHOFU</name>
<keyword evidence="2" id="KW-1185">Reference proteome</keyword>
<sequence>MEREGTPLYNKFSQDALQVNITVINDMNEEGVSFSRSEYVVDVSEEARVGEALARGRERERDAGEGAGGERLLYGLHAARAPASLPLFRLHELTGVLELAQPLDRESARVHELTVWARDQAPRASRAFARVAVRVHDADEHAPEWRRRLAEARLPRGAAPARSCARCAPSTATPGTRPACSTRWRATRARAGGLFAVDALLGDVLLAAPLPAGPHAPREYALSVRAANPPPHARHATLPLHVTIVEPDDAPPTLLSDSLVFEVAEDAMVGATVGAVEARGAALRWTLAGGAGCFSLNPAAGLLALAAPLDYERTSQYNLTVTVLAMGGGSAVAQVTVVVLDRNEFPPVLTQRLYRGRVSEAAPAGALVQRADERGAPLLPPSAARLFAVHATTGALLLAAPLDYEAAAKHEFTVKVVDMGTPRLASESTATVIVEVEDVNDCAPVFSQASYEATVLLPTAAGVLVAKLNATDRDLPAGAALKYDIIEGDAGGAFAVSGAGAVTVARPELLRAQHALRVRASDGRWAGTARLAVSARAPDPAGLAFAQPEYFGAVPENSTRPATLAVLAVLGAALNEHVTFSILNPVEGFEVGLTSGAVRSTGLALDREQRDSYTLLLEARSGGAGGAGGAAGDAPRVAHARLTISVTDVNDNCPIFVGQPYVAALPAGAEPGTAVITVRADDADANDNGEVRYEMKRGHGELFRVDRRSGQVSLKQTLDAHAQLHSLVIAAFDGGAPACGAEAAVSVRVWAGGAAPRWPAAHFARTAREDAPPGAPLAGPLAARSPLQRPLMYELVDPPRDPASGAPLFEIHFDTAPGSGNNPCEYRARARPSPPLPSPPLTLGP</sequence>
<dbReference type="Proteomes" id="UP001064048">
    <property type="component" value="Chromosome 2"/>
</dbReference>
<evidence type="ECO:0000313" key="1">
    <source>
        <dbReference type="EMBL" id="KAI8439843.1"/>
    </source>
</evidence>
<proteinExistence type="predicted"/>
<protein>
    <submittedName>
        <fullName evidence="1">Uncharacterized protein</fullName>
    </submittedName>
</protein>
<evidence type="ECO:0000313" key="2">
    <source>
        <dbReference type="Proteomes" id="UP001064048"/>
    </source>
</evidence>
<dbReference type="EMBL" id="CM046102">
    <property type="protein sequence ID" value="KAI8439843.1"/>
    <property type="molecule type" value="Genomic_DNA"/>
</dbReference>
<organism evidence="1 2">
    <name type="scientific">Choristoneura fumiferana</name>
    <name type="common">Spruce budworm moth</name>
    <name type="synonym">Archips fumiferana</name>
    <dbReference type="NCBI Taxonomy" id="7141"/>
    <lineage>
        <taxon>Eukaryota</taxon>
        <taxon>Metazoa</taxon>
        <taxon>Ecdysozoa</taxon>
        <taxon>Arthropoda</taxon>
        <taxon>Hexapoda</taxon>
        <taxon>Insecta</taxon>
        <taxon>Pterygota</taxon>
        <taxon>Neoptera</taxon>
        <taxon>Endopterygota</taxon>
        <taxon>Lepidoptera</taxon>
        <taxon>Glossata</taxon>
        <taxon>Ditrysia</taxon>
        <taxon>Tortricoidea</taxon>
        <taxon>Tortricidae</taxon>
        <taxon>Tortricinae</taxon>
        <taxon>Choristoneura</taxon>
    </lineage>
</organism>
<reference evidence="1 2" key="1">
    <citation type="journal article" date="2022" name="Genome Biol. Evol.">
        <title>The Spruce Budworm Genome: Reconstructing the Evolutionary History of Antifreeze Proteins.</title>
        <authorList>
            <person name="Beliveau C."/>
            <person name="Gagne P."/>
            <person name="Picq S."/>
            <person name="Vernygora O."/>
            <person name="Keeling C.I."/>
            <person name="Pinkney K."/>
            <person name="Doucet D."/>
            <person name="Wen F."/>
            <person name="Johnston J.S."/>
            <person name="Maaroufi H."/>
            <person name="Boyle B."/>
            <person name="Laroche J."/>
            <person name="Dewar K."/>
            <person name="Juretic N."/>
            <person name="Blackburn G."/>
            <person name="Nisole A."/>
            <person name="Brunet B."/>
            <person name="Brandao M."/>
            <person name="Lumley L."/>
            <person name="Duan J."/>
            <person name="Quan G."/>
            <person name="Lucarotti C.J."/>
            <person name="Roe A.D."/>
            <person name="Sperling F.A.H."/>
            <person name="Levesque R.C."/>
            <person name="Cusson M."/>
        </authorList>
    </citation>
    <scope>NUCLEOTIDE SEQUENCE [LARGE SCALE GENOMIC DNA]</scope>
    <source>
        <strain evidence="1">Glfc:IPQL:Cfum</strain>
    </source>
</reference>